<dbReference type="InterPro" id="IPR051784">
    <property type="entry name" value="Nod_factor_ABC_transporter"/>
</dbReference>
<feature type="transmembrane region" description="Helical" evidence="5">
    <location>
        <begin position="197"/>
        <end position="216"/>
    </location>
</feature>
<feature type="transmembrane region" description="Helical" evidence="5">
    <location>
        <begin position="136"/>
        <end position="155"/>
    </location>
</feature>
<sequence>MTNTTVTTSTANLGGSEALQTEERSALAWAISDTLVLTRRNLLHLVRQPQLLVFTFIQPVMFTLLFRYVFGGAIQTGSVAYVNFLMPGIFVQTVVFGSTATGIGLAEDLATGVVDRFRSLPMSRLAVLAGRTLADLTRNTFVVALMTVIGLLVGFRPSGGITGFALGSIMILLAAFSLSWVFALVGLKAANAEAAQAVAFPLIFPLTFASSAFVPVQTMPGWLQAFAKHQPITVIIDSVRGLMAGPVEAAALRKQGLLNASTGTSTVLALLWIAAILATAAPTAVRWYRQAT</sequence>
<feature type="transmembrane region" description="Helical" evidence="5">
    <location>
        <begin position="267"/>
        <end position="288"/>
    </location>
</feature>
<comment type="similarity">
    <text evidence="5">Belongs to the ABC-2 integral membrane protein family.</text>
</comment>
<feature type="domain" description="ABC transmembrane type-2" evidence="6">
    <location>
        <begin position="50"/>
        <end position="291"/>
    </location>
</feature>
<protein>
    <recommendedName>
        <fullName evidence="5">Transport permease protein</fullName>
    </recommendedName>
</protein>
<dbReference type="InterPro" id="IPR013525">
    <property type="entry name" value="ABC2_TM"/>
</dbReference>
<feature type="transmembrane region" description="Helical" evidence="5">
    <location>
        <begin position="90"/>
        <end position="115"/>
    </location>
</feature>
<evidence type="ECO:0000256" key="1">
    <source>
        <dbReference type="ARBA" id="ARBA00004141"/>
    </source>
</evidence>
<keyword evidence="4 5" id="KW-0472">Membrane</keyword>
<feature type="transmembrane region" description="Helical" evidence="5">
    <location>
        <begin position="161"/>
        <end position="185"/>
    </location>
</feature>
<dbReference type="InterPro" id="IPR000412">
    <property type="entry name" value="ABC_2_transport"/>
</dbReference>
<evidence type="ECO:0000256" key="2">
    <source>
        <dbReference type="ARBA" id="ARBA00022692"/>
    </source>
</evidence>
<gene>
    <name evidence="7" type="ORF">IPN02_05245</name>
</gene>
<dbReference type="PROSITE" id="PS51012">
    <property type="entry name" value="ABC_TM2"/>
    <property type="match status" value="1"/>
</dbReference>
<evidence type="ECO:0000313" key="7">
    <source>
        <dbReference type="EMBL" id="MBK9296264.1"/>
    </source>
</evidence>
<dbReference type="GO" id="GO:0140359">
    <property type="term" value="F:ABC-type transporter activity"/>
    <property type="evidence" value="ECO:0007669"/>
    <property type="project" value="InterPro"/>
</dbReference>
<feature type="transmembrane region" description="Helical" evidence="5">
    <location>
        <begin position="51"/>
        <end position="70"/>
    </location>
</feature>
<keyword evidence="5" id="KW-1003">Cell membrane</keyword>
<dbReference type="PANTHER" id="PTHR43229:SF2">
    <property type="entry name" value="NODULATION PROTEIN J"/>
    <property type="match status" value="1"/>
</dbReference>
<dbReference type="InterPro" id="IPR047817">
    <property type="entry name" value="ABC2_TM_bact-type"/>
</dbReference>
<keyword evidence="3 5" id="KW-1133">Transmembrane helix</keyword>
<keyword evidence="2 5" id="KW-0812">Transmembrane</keyword>
<name>A0A936TE27_9ACTN</name>
<organism evidence="7 8">
    <name type="scientific">Candidatus Neomicrothrix subdominans</name>
    <dbReference type="NCBI Taxonomy" id="2954438"/>
    <lineage>
        <taxon>Bacteria</taxon>
        <taxon>Bacillati</taxon>
        <taxon>Actinomycetota</taxon>
        <taxon>Acidimicrobiia</taxon>
        <taxon>Acidimicrobiales</taxon>
        <taxon>Microthrixaceae</taxon>
        <taxon>Candidatus Neomicrothrix</taxon>
    </lineage>
</organism>
<dbReference type="AlphaFoldDB" id="A0A936TE27"/>
<comment type="subcellular location">
    <subcellularLocation>
        <location evidence="5">Cell membrane</location>
        <topology evidence="5">Multi-pass membrane protein</topology>
    </subcellularLocation>
    <subcellularLocation>
        <location evidence="1">Membrane</location>
        <topology evidence="1">Multi-pass membrane protein</topology>
    </subcellularLocation>
</comment>
<dbReference type="PIRSF" id="PIRSF006648">
    <property type="entry name" value="DrrB"/>
    <property type="match status" value="1"/>
</dbReference>
<dbReference type="EMBL" id="JADJZA010000001">
    <property type="protein sequence ID" value="MBK9296264.1"/>
    <property type="molecule type" value="Genomic_DNA"/>
</dbReference>
<keyword evidence="5" id="KW-0813">Transport</keyword>
<evidence type="ECO:0000256" key="4">
    <source>
        <dbReference type="ARBA" id="ARBA00023136"/>
    </source>
</evidence>
<evidence type="ECO:0000259" key="6">
    <source>
        <dbReference type="PROSITE" id="PS51012"/>
    </source>
</evidence>
<evidence type="ECO:0000256" key="5">
    <source>
        <dbReference type="RuleBase" id="RU361157"/>
    </source>
</evidence>
<reference evidence="7 8" key="1">
    <citation type="submission" date="2020-10" db="EMBL/GenBank/DDBJ databases">
        <title>Connecting structure to function with the recovery of over 1000 high-quality activated sludge metagenome-assembled genomes encoding full-length rRNA genes using long-read sequencing.</title>
        <authorList>
            <person name="Singleton C.M."/>
            <person name="Petriglieri F."/>
            <person name="Kristensen J.M."/>
            <person name="Kirkegaard R.H."/>
            <person name="Michaelsen T.Y."/>
            <person name="Andersen M.H."/>
            <person name="Karst S.M."/>
            <person name="Dueholm M.S."/>
            <person name="Nielsen P.H."/>
            <person name="Albertsen M."/>
        </authorList>
    </citation>
    <scope>NUCLEOTIDE SEQUENCE [LARGE SCALE GENOMIC DNA]</scope>
    <source>
        <strain evidence="7">Lyne_18-Q3-R50-59_MAXAC.006</strain>
    </source>
</reference>
<dbReference type="Pfam" id="PF01061">
    <property type="entry name" value="ABC2_membrane"/>
    <property type="match status" value="1"/>
</dbReference>
<evidence type="ECO:0000313" key="8">
    <source>
        <dbReference type="Proteomes" id="UP000727993"/>
    </source>
</evidence>
<proteinExistence type="inferred from homology"/>
<dbReference type="PANTHER" id="PTHR43229">
    <property type="entry name" value="NODULATION PROTEIN J"/>
    <property type="match status" value="1"/>
</dbReference>
<evidence type="ECO:0000256" key="3">
    <source>
        <dbReference type="ARBA" id="ARBA00022989"/>
    </source>
</evidence>
<dbReference type="Proteomes" id="UP000727993">
    <property type="component" value="Unassembled WGS sequence"/>
</dbReference>
<dbReference type="GO" id="GO:0043190">
    <property type="term" value="C:ATP-binding cassette (ABC) transporter complex"/>
    <property type="evidence" value="ECO:0007669"/>
    <property type="project" value="InterPro"/>
</dbReference>
<accession>A0A936TE27</accession>
<comment type="caution">
    <text evidence="7">The sequence shown here is derived from an EMBL/GenBank/DDBJ whole genome shotgun (WGS) entry which is preliminary data.</text>
</comment>